<dbReference type="Gene3D" id="1.20.1640.10">
    <property type="entry name" value="Multidrug efflux transporter AcrB transmembrane domain"/>
    <property type="match status" value="2"/>
</dbReference>
<feature type="transmembrane region" description="Helical" evidence="8">
    <location>
        <begin position="201"/>
        <end position="227"/>
    </location>
</feature>
<dbReference type="InterPro" id="IPR004869">
    <property type="entry name" value="MMPL_dom"/>
</dbReference>
<dbReference type="PANTHER" id="PTHR33406">
    <property type="entry name" value="MEMBRANE PROTEIN MJ1562-RELATED"/>
    <property type="match status" value="1"/>
</dbReference>
<dbReference type="PANTHER" id="PTHR33406:SF6">
    <property type="entry name" value="MEMBRANE PROTEIN YDGH-RELATED"/>
    <property type="match status" value="1"/>
</dbReference>
<feature type="domain" description="SSD" evidence="9">
    <location>
        <begin position="562"/>
        <end position="691"/>
    </location>
</feature>
<evidence type="ECO:0000256" key="1">
    <source>
        <dbReference type="ARBA" id="ARBA00004651"/>
    </source>
</evidence>
<keyword evidence="3" id="KW-1003">Cell membrane</keyword>
<comment type="similarity">
    <text evidence="2">Belongs to the resistance-nodulation-cell division (RND) (TC 2.A.6) family. MmpL subfamily.</text>
</comment>
<evidence type="ECO:0000256" key="8">
    <source>
        <dbReference type="SAM" id="Phobius"/>
    </source>
</evidence>
<comment type="caution">
    <text evidence="10">The sequence shown here is derived from an EMBL/GenBank/DDBJ whole genome shotgun (WGS) entry which is preliminary data.</text>
</comment>
<evidence type="ECO:0000313" key="10">
    <source>
        <dbReference type="EMBL" id="MBM7816464.1"/>
    </source>
</evidence>
<dbReference type="Pfam" id="PF03176">
    <property type="entry name" value="MMPL"/>
    <property type="match status" value="2"/>
</dbReference>
<feature type="transmembrane region" description="Helical" evidence="8">
    <location>
        <begin position="305"/>
        <end position="324"/>
    </location>
</feature>
<feature type="transmembrane region" description="Helical" evidence="8">
    <location>
        <begin position="533"/>
        <end position="552"/>
    </location>
</feature>
<proteinExistence type="inferred from homology"/>
<organism evidence="10 11">
    <name type="scientific">Brevibacterium paucivorans</name>
    <dbReference type="NCBI Taxonomy" id="170994"/>
    <lineage>
        <taxon>Bacteria</taxon>
        <taxon>Bacillati</taxon>
        <taxon>Actinomycetota</taxon>
        <taxon>Actinomycetes</taxon>
        <taxon>Micrococcales</taxon>
        <taxon>Brevibacteriaceae</taxon>
        <taxon>Brevibacterium</taxon>
    </lineage>
</organism>
<accession>A0ABS2SLI0</accession>
<feature type="transmembrane region" description="Helical" evidence="8">
    <location>
        <begin position="665"/>
        <end position="691"/>
    </location>
</feature>
<name>A0ABS2SLI0_9MICO</name>
<feature type="transmembrane region" description="Helical" evidence="8">
    <location>
        <begin position="233"/>
        <end position="252"/>
    </location>
</feature>
<keyword evidence="11" id="KW-1185">Reference proteome</keyword>
<feature type="region of interest" description="Disordered" evidence="7">
    <location>
        <begin position="347"/>
        <end position="367"/>
    </location>
</feature>
<dbReference type="Proteomes" id="UP000809290">
    <property type="component" value="Unassembled WGS sequence"/>
</dbReference>
<feature type="transmembrane region" description="Helical" evidence="8">
    <location>
        <begin position="175"/>
        <end position="194"/>
    </location>
</feature>
<feature type="transmembrane region" description="Helical" evidence="8">
    <location>
        <begin position="591"/>
        <end position="613"/>
    </location>
</feature>
<dbReference type="InterPro" id="IPR000731">
    <property type="entry name" value="SSD"/>
</dbReference>
<dbReference type="SUPFAM" id="SSF82866">
    <property type="entry name" value="Multidrug efflux transporter AcrB transmembrane domain"/>
    <property type="match status" value="2"/>
</dbReference>
<keyword evidence="4 8" id="KW-0812">Transmembrane</keyword>
<feature type="transmembrane region" description="Helical" evidence="8">
    <location>
        <begin position="559"/>
        <end position="579"/>
    </location>
</feature>
<feature type="transmembrane region" description="Helical" evidence="8">
    <location>
        <begin position="633"/>
        <end position="659"/>
    </location>
</feature>
<dbReference type="EMBL" id="JAFBCP010000001">
    <property type="protein sequence ID" value="MBM7816464.1"/>
    <property type="molecule type" value="Genomic_DNA"/>
</dbReference>
<sequence length="708" mass="74193">MTTSINTQSFADRLTSRRGAWITLGVSLLILVALFGVFGKAKAPVGTNLAPADSESMQTAELMKKFPEADRGTILVVATRDDGAELTEDQLAQLKELLPVLDDHLGAESSGPLPSEDKKAALLVTDMQVSEASTENAEVVNGLRATLADKVPASLSLQVTGGPAFGADVAGAFDGANFLLLSITIGIVAVLLILTYRSPILWLLPLFAVGMADGLAGRVTAAAGAAWDLQFDAGIISVLVFGAGTNYALLLISRYREELLCTPNHRTALSNAWRGTVPAILASNFTVVLALLILVVAVIPSTRGIGIASAIGLVIALAAVLFLLPPLLAVSGRKAFWPFIPKPEQNATTLDTPATTSGGARATSQNATTQKRSFWRWAASNVVRKPAVSLLAGLALLGIMATGLLGTSVGLDQIEKFRVKSESATGFEVLSQHYAPGEAQPIWVVANSDKAQGVVDKAETVEGIVRAHPVDETEDGTLTKVMVTSEYAPSTAESLAQIRDLREAVHEVSDAEAVVGGAVAEDLDARDGNKRDLFLIAPLILGVCFVVLLVLLRSIVAPVLLLLVNLTSTVAAIGAGAWLSRVFLGQQALDLQVPLLAFLFLVALGIDYTIFLVHRARNEAKVHGTRDGMVEAITHTGGVITSAGVVLAAVFAALGILPLVTLGQLGLIVGVGVIVDTLVVRAVIVPSIFTLMGDKIWWPSKAPNASAR</sequence>
<evidence type="ECO:0000256" key="2">
    <source>
        <dbReference type="ARBA" id="ARBA00010157"/>
    </source>
</evidence>
<feature type="domain" description="SSD" evidence="9">
    <location>
        <begin position="206"/>
        <end position="330"/>
    </location>
</feature>
<evidence type="ECO:0000256" key="3">
    <source>
        <dbReference type="ARBA" id="ARBA00022475"/>
    </source>
</evidence>
<dbReference type="RefSeq" id="WP_204515231.1">
    <property type="nucleotide sequence ID" value="NZ_JAFBCP010000001.1"/>
</dbReference>
<evidence type="ECO:0000256" key="4">
    <source>
        <dbReference type="ARBA" id="ARBA00022692"/>
    </source>
</evidence>
<evidence type="ECO:0000256" key="6">
    <source>
        <dbReference type="ARBA" id="ARBA00023136"/>
    </source>
</evidence>
<dbReference type="InterPro" id="IPR050545">
    <property type="entry name" value="Mycobact_MmpL"/>
</dbReference>
<feature type="transmembrane region" description="Helical" evidence="8">
    <location>
        <begin position="20"/>
        <end position="39"/>
    </location>
</feature>
<reference evidence="10 11" key="1">
    <citation type="submission" date="2021-01" db="EMBL/GenBank/DDBJ databases">
        <title>Sequencing the genomes of 1000 actinobacteria strains.</title>
        <authorList>
            <person name="Klenk H.-P."/>
        </authorList>
    </citation>
    <scope>NUCLEOTIDE SEQUENCE [LARGE SCALE GENOMIC DNA]</scope>
    <source>
        <strain evidence="10 11">DSM 13657</strain>
    </source>
</reference>
<keyword evidence="5 8" id="KW-1133">Transmembrane helix</keyword>
<keyword evidence="6 8" id="KW-0472">Membrane</keyword>
<evidence type="ECO:0000256" key="5">
    <source>
        <dbReference type="ARBA" id="ARBA00022989"/>
    </source>
</evidence>
<evidence type="ECO:0000313" key="11">
    <source>
        <dbReference type="Proteomes" id="UP000809290"/>
    </source>
</evidence>
<evidence type="ECO:0000259" key="9">
    <source>
        <dbReference type="PROSITE" id="PS50156"/>
    </source>
</evidence>
<comment type="subcellular location">
    <subcellularLocation>
        <location evidence="1">Cell membrane</location>
        <topology evidence="1">Multi-pass membrane protein</topology>
    </subcellularLocation>
</comment>
<evidence type="ECO:0000256" key="7">
    <source>
        <dbReference type="SAM" id="MobiDB-lite"/>
    </source>
</evidence>
<feature type="transmembrane region" description="Helical" evidence="8">
    <location>
        <begin position="273"/>
        <end position="299"/>
    </location>
</feature>
<gene>
    <name evidence="10" type="ORF">JOE56_001158</name>
</gene>
<feature type="transmembrane region" description="Helical" evidence="8">
    <location>
        <begin position="390"/>
        <end position="411"/>
    </location>
</feature>
<protein>
    <submittedName>
        <fullName evidence="10">RND superfamily putative drug exporter</fullName>
    </submittedName>
</protein>
<dbReference type="PROSITE" id="PS50156">
    <property type="entry name" value="SSD"/>
    <property type="match status" value="2"/>
</dbReference>